<evidence type="ECO:0000313" key="8">
    <source>
        <dbReference type="Proteomes" id="UP001176806"/>
    </source>
</evidence>
<keyword evidence="8" id="KW-1185">Reference proteome</keyword>
<dbReference type="SUPFAM" id="SSF52743">
    <property type="entry name" value="Subtilisin-like"/>
    <property type="match status" value="1"/>
</dbReference>
<feature type="active site" description="Charge relay system" evidence="5">
    <location>
        <position position="382"/>
    </location>
</feature>
<dbReference type="Gene3D" id="3.40.50.200">
    <property type="entry name" value="Peptidase S8/S53 domain"/>
    <property type="match status" value="1"/>
</dbReference>
<evidence type="ECO:0000256" key="3">
    <source>
        <dbReference type="ARBA" id="ARBA00022801"/>
    </source>
</evidence>
<feature type="active site" description="Charge relay system" evidence="5">
    <location>
        <position position="208"/>
    </location>
</feature>
<dbReference type="InterPro" id="IPR000209">
    <property type="entry name" value="Peptidase_S8/S53_dom"/>
</dbReference>
<evidence type="ECO:0000259" key="6">
    <source>
        <dbReference type="Pfam" id="PF00082"/>
    </source>
</evidence>
<dbReference type="InterPro" id="IPR015500">
    <property type="entry name" value="Peptidase_S8_subtilisin-rel"/>
</dbReference>
<evidence type="ECO:0000256" key="4">
    <source>
        <dbReference type="ARBA" id="ARBA00022825"/>
    </source>
</evidence>
<dbReference type="Proteomes" id="UP001176806">
    <property type="component" value="Unassembled WGS sequence"/>
</dbReference>
<protein>
    <submittedName>
        <fullName evidence="7">S8 family serine peptidase</fullName>
    </submittedName>
</protein>
<dbReference type="Pfam" id="PF00082">
    <property type="entry name" value="Peptidase_S8"/>
    <property type="match status" value="1"/>
</dbReference>
<dbReference type="PANTHER" id="PTHR43806">
    <property type="entry name" value="PEPTIDASE S8"/>
    <property type="match status" value="1"/>
</dbReference>
<dbReference type="RefSeq" id="WP_303303515.1">
    <property type="nucleotide sequence ID" value="NZ_BAABDA010000028.1"/>
</dbReference>
<keyword evidence="4 5" id="KW-0720">Serine protease</keyword>
<comment type="caution">
    <text evidence="7">The sequence shown here is derived from an EMBL/GenBank/DDBJ whole genome shotgun (WGS) entry which is preliminary data.</text>
</comment>
<evidence type="ECO:0000313" key="7">
    <source>
        <dbReference type="EMBL" id="MDO5976242.1"/>
    </source>
</evidence>
<name>A0ABT8WTQ2_9FLAO</name>
<evidence type="ECO:0000256" key="2">
    <source>
        <dbReference type="ARBA" id="ARBA00022670"/>
    </source>
</evidence>
<reference evidence="7" key="1">
    <citation type="submission" date="2023-07" db="EMBL/GenBank/DDBJ databases">
        <title>Two novel species in the genus Flavivirga.</title>
        <authorList>
            <person name="Kwon K."/>
        </authorList>
    </citation>
    <scope>NUCLEOTIDE SEQUENCE</scope>
    <source>
        <strain evidence="7">KACC 14158</strain>
    </source>
</reference>
<evidence type="ECO:0000256" key="1">
    <source>
        <dbReference type="ARBA" id="ARBA00011073"/>
    </source>
</evidence>
<evidence type="ECO:0000256" key="5">
    <source>
        <dbReference type="PROSITE-ProRule" id="PRU01240"/>
    </source>
</evidence>
<comment type="similarity">
    <text evidence="1 5">Belongs to the peptidase S8 family.</text>
</comment>
<keyword evidence="3 5" id="KW-0378">Hydrolase</keyword>
<keyword evidence="2 5" id="KW-0645">Protease</keyword>
<dbReference type="PRINTS" id="PR00723">
    <property type="entry name" value="SUBTILISIN"/>
</dbReference>
<dbReference type="PROSITE" id="PS51892">
    <property type="entry name" value="SUBTILASE"/>
    <property type="match status" value="1"/>
</dbReference>
<dbReference type="PANTHER" id="PTHR43806:SF11">
    <property type="entry name" value="CEREVISIN-RELATED"/>
    <property type="match status" value="1"/>
</dbReference>
<feature type="domain" description="Peptidase S8/S53" evidence="6">
    <location>
        <begin position="149"/>
        <end position="415"/>
    </location>
</feature>
<dbReference type="EMBL" id="JAUOEL010000007">
    <property type="protein sequence ID" value="MDO5976242.1"/>
    <property type="molecule type" value="Genomic_DNA"/>
</dbReference>
<feature type="active site" description="Charge relay system" evidence="5">
    <location>
        <position position="156"/>
    </location>
</feature>
<dbReference type="InterPro" id="IPR036852">
    <property type="entry name" value="Peptidase_S8/S53_dom_sf"/>
</dbReference>
<sequence length="432" mass="47914">MKRTITILTLILNLSLYNCSITYNNIMVDEGANTNESSLKLSNNQIVVRLKSNITTARLNHLKDTLHVLDTEVKYCSCGDQSLQLWTIDTRLIKIEEAVSSLKRESESEDDVEGGDRQFTFGLMDLGNYAQENEPGGSNTWVDLSSDAKVNIAVLDTGLDYYRTASEKPYLLNTEGLDNCSDGVSTDNRVSGWNFINDSSDFLDDQGHGTYVTNIITSTLDSINVGYRILPLKVFNNEGRGSYWDIVCAMDYVRWINEKGANINIVNASFGSEMPQRISESHKILGKIIKDMANEVLFITSAGNRALNTDAPDIGHFPSGYEYDNILAIGGHRIEIEKAVLHPHSNYGRFSIDATASYANYSLILDTRDTYVKDKVELAGTSYGTAYITALAAKFHQDNGSPTPIIIKSGLLDKASPSPFLIGKIWNGKYFK</sequence>
<proteinExistence type="inferred from homology"/>
<dbReference type="InterPro" id="IPR050131">
    <property type="entry name" value="Peptidase_S8_subtilisin-like"/>
</dbReference>
<accession>A0ABT8WTQ2</accession>
<gene>
    <name evidence="7" type="ORF">Q4Q40_18745</name>
</gene>
<organism evidence="7 8">
    <name type="scientific">Flavivirga jejuensis</name>
    <dbReference type="NCBI Taxonomy" id="870487"/>
    <lineage>
        <taxon>Bacteria</taxon>
        <taxon>Pseudomonadati</taxon>
        <taxon>Bacteroidota</taxon>
        <taxon>Flavobacteriia</taxon>
        <taxon>Flavobacteriales</taxon>
        <taxon>Flavobacteriaceae</taxon>
        <taxon>Flavivirga</taxon>
    </lineage>
</organism>